<reference evidence="1" key="1">
    <citation type="submission" date="2014-11" db="EMBL/GenBank/DDBJ databases">
        <authorList>
            <person name="Amaro Gonzalez C."/>
        </authorList>
    </citation>
    <scope>NUCLEOTIDE SEQUENCE</scope>
</reference>
<dbReference type="AlphaFoldDB" id="A0A0E9SND3"/>
<accession>A0A0E9SND3</accession>
<protein>
    <submittedName>
        <fullName evidence="1">Uncharacterized protein</fullName>
    </submittedName>
</protein>
<evidence type="ECO:0000313" key="1">
    <source>
        <dbReference type="EMBL" id="JAH42033.1"/>
    </source>
</evidence>
<name>A0A0E9SND3_ANGAN</name>
<dbReference type="EMBL" id="GBXM01066544">
    <property type="protein sequence ID" value="JAH42033.1"/>
    <property type="molecule type" value="Transcribed_RNA"/>
</dbReference>
<sequence length="48" mass="5629">MFRECNMCYSEEIRVQILNLGRNKERYTVSGTWTIFEKRQGGVVSQGN</sequence>
<proteinExistence type="predicted"/>
<reference evidence="1" key="2">
    <citation type="journal article" date="2015" name="Fish Shellfish Immunol.">
        <title>Early steps in the European eel (Anguilla anguilla)-Vibrio vulnificus interaction in the gills: Role of the RtxA13 toxin.</title>
        <authorList>
            <person name="Callol A."/>
            <person name="Pajuelo D."/>
            <person name="Ebbesson L."/>
            <person name="Teles M."/>
            <person name="MacKenzie S."/>
            <person name="Amaro C."/>
        </authorList>
    </citation>
    <scope>NUCLEOTIDE SEQUENCE</scope>
</reference>
<organism evidence="1">
    <name type="scientific">Anguilla anguilla</name>
    <name type="common">European freshwater eel</name>
    <name type="synonym">Muraena anguilla</name>
    <dbReference type="NCBI Taxonomy" id="7936"/>
    <lineage>
        <taxon>Eukaryota</taxon>
        <taxon>Metazoa</taxon>
        <taxon>Chordata</taxon>
        <taxon>Craniata</taxon>
        <taxon>Vertebrata</taxon>
        <taxon>Euteleostomi</taxon>
        <taxon>Actinopterygii</taxon>
        <taxon>Neopterygii</taxon>
        <taxon>Teleostei</taxon>
        <taxon>Anguilliformes</taxon>
        <taxon>Anguillidae</taxon>
        <taxon>Anguilla</taxon>
    </lineage>
</organism>